<dbReference type="EMBL" id="BQNB010013349">
    <property type="protein sequence ID" value="GJT14857.1"/>
    <property type="molecule type" value="Genomic_DNA"/>
</dbReference>
<evidence type="ECO:0000313" key="1">
    <source>
        <dbReference type="EMBL" id="GJT14857.1"/>
    </source>
</evidence>
<comment type="caution">
    <text evidence="1">The sequence shown here is derived from an EMBL/GenBank/DDBJ whole genome shotgun (WGS) entry which is preliminary data.</text>
</comment>
<accession>A0ABQ5BM25</accession>
<reference evidence="1" key="2">
    <citation type="submission" date="2022-01" db="EMBL/GenBank/DDBJ databases">
        <authorList>
            <person name="Yamashiro T."/>
            <person name="Shiraishi A."/>
            <person name="Satake H."/>
            <person name="Nakayama K."/>
        </authorList>
    </citation>
    <scope>NUCLEOTIDE SEQUENCE</scope>
</reference>
<evidence type="ECO:0000313" key="2">
    <source>
        <dbReference type="Proteomes" id="UP001151760"/>
    </source>
</evidence>
<dbReference type="Proteomes" id="UP001151760">
    <property type="component" value="Unassembled WGS sequence"/>
</dbReference>
<sequence>MSTSTNTTFLFDVNHHGEFKLNPLTYQDGSVLNINVPAMDFEDMVSYLTRKIPKRFTTLYYMLPSNHTLSGLKSIKNDYDTNVMYDIAKVAGKLQIYAAHHPIDLSTVLIPNDGSLEKSFAGIISEETILKLKESLRYLHQMQKQNKRFNYYELLGKPSKPYTQTIFNFLVHNNGQLVIGDKRNPVYVNGGIMNITIPRMKLQEMKKYLFNILGKNINSLYYTVPHNEFSITIKLRNNYDMHVMFDISSARGKLEIYIDHVGVNFIIPKYIYPNADLAQLMNHVITNYTSDSEEERKEVTQNDYTYDQMIEWAEQEHFEDEETKEAHYHTQICKPRMYKL</sequence>
<proteinExistence type="predicted"/>
<organism evidence="1 2">
    <name type="scientific">Tanacetum coccineum</name>
    <dbReference type="NCBI Taxonomy" id="301880"/>
    <lineage>
        <taxon>Eukaryota</taxon>
        <taxon>Viridiplantae</taxon>
        <taxon>Streptophyta</taxon>
        <taxon>Embryophyta</taxon>
        <taxon>Tracheophyta</taxon>
        <taxon>Spermatophyta</taxon>
        <taxon>Magnoliopsida</taxon>
        <taxon>eudicotyledons</taxon>
        <taxon>Gunneridae</taxon>
        <taxon>Pentapetalae</taxon>
        <taxon>asterids</taxon>
        <taxon>campanulids</taxon>
        <taxon>Asterales</taxon>
        <taxon>Asteraceae</taxon>
        <taxon>Asteroideae</taxon>
        <taxon>Anthemideae</taxon>
        <taxon>Anthemidinae</taxon>
        <taxon>Tanacetum</taxon>
    </lineage>
</organism>
<keyword evidence="2" id="KW-1185">Reference proteome</keyword>
<gene>
    <name evidence="1" type="ORF">Tco_0873563</name>
</gene>
<reference evidence="1" key="1">
    <citation type="journal article" date="2022" name="Int. J. Mol. Sci.">
        <title>Draft Genome of Tanacetum Coccineum: Genomic Comparison of Closely Related Tanacetum-Family Plants.</title>
        <authorList>
            <person name="Yamashiro T."/>
            <person name="Shiraishi A."/>
            <person name="Nakayama K."/>
            <person name="Satake H."/>
        </authorList>
    </citation>
    <scope>NUCLEOTIDE SEQUENCE</scope>
</reference>
<protein>
    <submittedName>
        <fullName evidence="1">Uncharacterized protein</fullName>
    </submittedName>
</protein>
<name>A0ABQ5BM25_9ASTR</name>